<dbReference type="PANTHER" id="PTHR42713:SF3">
    <property type="entry name" value="TRANSCRIPTIONAL REGULATORY PROTEIN HPTR"/>
    <property type="match status" value="1"/>
</dbReference>
<dbReference type="InterPro" id="IPR009057">
    <property type="entry name" value="Homeodomain-like_sf"/>
</dbReference>
<dbReference type="RefSeq" id="WP_317979899.1">
    <property type="nucleotide sequence ID" value="NZ_BTCL01000006.1"/>
</dbReference>
<evidence type="ECO:0000256" key="1">
    <source>
        <dbReference type="ARBA" id="ARBA00004496"/>
    </source>
</evidence>
<evidence type="ECO:0008006" key="13">
    <source>
        <dbReference type="Google" id="ProtNLM"/>
    </source>
</evidence>
<dbReference type="PROSITE" id="PS00041">
    <property type="entry name" value="HTH_ARAC_FAMILY_1"/>
    <property type="match status" value="1"/>
</dbReference>
<evidence type="ECO:0000259" key="9">
    <source>
        <dbReference type="PROSITE" id="PS01124"/>
    </source>
</evidence>
<evidence type="ECO:0000256" key="2">
    <source>
        <dbReference type="ARBA" id="ARBA00022490"/>
    </source>
</evidence>
<comment type="subcellular location">
    <subcellularLocation>
        <location evidence="1">Cytoplasm</location>
    </subcellularLocation>
</comment>
<keyword evidence="2" id="KW-0963">Cytoplasm</keyword>
<keyword evidence="12" id="KW-1185">Reference proteome</keyword>
<reference evidence="11 12" key="1">
    <citation type="submission" date="2023-05" db="EMBL/GenBank/DDBJ databases">
        <title>Draft genome of Paenibacillus sp. CCS26.</title>
        <authorList>
            <person name="Akita H."/>
            <person name="Shinto Y."/>
            <person name="Kimura Z."/>
        </authorList>
    </citation>
    <scope>NUCLEOTIDE SEQUENCE [LARGE SCALE GENOMIC DNA]</scope>
    <source>
        <strain evidence="11 12">CCS26</strain>
    </source>
</reference>
<keyword evidence="5" id="KW-0805">Transcription regulation</keyword>
<feature type="domain" description="HTH araC/xylS-type" evidence="9">
    <location>
        <begin position="404"/>
        <end position="502"/>
    </location>
</feature>
<comment type="caution">
    <text evidence="11">The sequence shown here is derived from an EMBL/GenBank/DDBJ whole genome shotgun (WGS) entry which is preliminary data.</text>
</comment>
<evidence type="ECO:0000313" key="12">
    <source>
        <dbReference type="Proteomes" id="UP001285921"/>
    </source>
</evidence>
<keyword evidence="6" id="KW-0238">DNA-binding</keyword>
<evidence type="ECO:0000256" key="7">
    <source>
        <dbReference type="ARBA" id="ARBA00023163"/>
    </source>
</evidence>
<organism evidence="11 12">
    <name type="scientific">Paenibacillus glycanilyticus</name>
    <dbReference type="NCBI Taxonomy" id="126569"/>
    <lineage>
        <taxon>Bacteria</taxon>
        <taxon>Bacillati</taxon>
        <taxon>Bacillota</taxon>
        <taxon>Bacilli</taxon>
        <taxon>Bacillales</taxon>
        <taxon>Paenibacillaceae</taxon>
        <taxon>Paenibacillus</taxon>
    </lineage>
</organism>
<keyword evidence="3 8" id="KW-0597">Phosphoprotein</keyword>
<dbReference type="PANTHER" id="PTHR42713">
    <property type="entry name" value="HISTIDINE KINASE-RELATED"/>
    <property type="match status" value="1"/>
</dbReference>
<protein>
    <recommendedName>
        <fullName evidence="13">DNA-binding response regulator</fullName>
    </recommendedName>
</protein>
<dbReference type="PROSITE" id="PS01124">
    <property type="entry name" value="HTH_ARAC_FAMILY_2"/>
    <property type="match status" value="1"/>
</dbReference>
<evidence type="ECO:0000256" key="5">
    <source>
        <dbReference type="ARBA" id="ARBA00023015"/>
    </source>
</evidence>
<evidence type="ECO:0000256" key="4">
    <source>
        <dbReference type="ARBA" id="ARBA00023012"/>
    </source>
</evidence>
<dbReference type="EMBL" id="BTCL01000006">
    <property type="protein sequence ID" value="GMK45070.1"/>
    <property type="molecule type" value="Genomic_DNA"/>
</dbReference>
<dbReference type="InterPro" id="IPR018060">
    <property type="entry name" value="HTH_AraC"/>
</dbReference>
<sequence length="509" mass="57437">MYNVLVVDDEPFMLEGWRTMVDWESHGFRLCWAVSDGREALEVMEREVPDLVFTDLQMPVMDGLELIRQMKQSQGLKEIKTVIVSGYSRFDAAQFAIRHQIEQYLLKPLIEEEIHELLDSLRLDMDQRNSMEASASESLSILFARALQEESEEARIALTSRLGCLPEATGRLIVLDAKAGKPGPTMEEVEAELSGLPAGFGCMEEPSGSIGLLVWSPQQDGQEEGLDAGIRRMVERLSGRWPSCSIYVSGETRGWRHLRQLNTQLQELRSRGLYKGRAGVFWYEHRDEQTHWRWEDAASRAEALLAAVERNNFSAIEQAATALVEFVEGTHKPASSLTATLSYLQGGLLRAYHKAGGDPANPPEWILPPYGLLGNVREQLSAACLQAAGQIDELNSKRPEGRLQEAVAFVTDHYREKLQLKDLAELFRLNPVYMGQQFKRVTGYCFNDYMHLLRIKEAKKLLLRTDLKVSTIANELGYHSTEYFGSVFKSLTKVSPSAYKSNQKGDCLE</sequence>
<dbReference type="InterPro" id="IPR018062">
    <property type="entry name" value="HTH_AraC-typ_CS"/>
</dbReference>
<keyword evidence="4" id="KW-0902">Two-component regulatory system</keyword>
<dbReference type="PROSITE" id="PS50110">
    <property type="entry name" value="RESPONSE_REGULATORY"/>
    <property type="match status" value="1"/>
</dbReference>
<gene>
    <name evidence="11" type="ORF">PghCCS26_21980</name>
</gene>
<dbReference type="Pfam" id="PF12833">
    <property type="entry name" value="HTH_18"/>
    <property type="match status" value="1"/>
</dbReference>
<dbReference type="Gene3D" id="3.40.50.2300">
    <property type="match status" value="1"/>
</dbReference>
<evidence type="ECO:0000256" key="3">
    <source>
        <dbReference type="ARBA" id="ARBA00022553"/>
    </source>
</evidence>
<proteinExistence type="predicted"/>
<dbReference type="SMART" id="SM00342">
    <property type="entry name" value="HTH_ARAC"/>
    <property type="match status" value="1"/>
</dbReference>
<dbReference type="SUPFAM" id="SSF46689">
    <property type="entry name" value="Homeodomain-like"/>
    <property type="match status" value="2"/>
</dbReference>
<dbReference type="Proteomes" id="UP001285921">
    <property type="component" value="Unassembled WGS sequence"/>
</dbReference>
<feature type="modified residue" description="4-aspartylphosphate" evidence="8">
    <location>
        <position position="55"/>
    </location>
</feature>
<evidence type="ECO:0000256" key="6">
    <source>
        <dbReference type="ARBA" id="ARBA00023125"/>
    </source>
</evidence>
<dbReference type="SMART" id="SM00448">
    <property type="entry name" value="REC"/>
    <property type="match status" value="1"/>
</dbReference>
<evidence type="ECO:0000259" key="10">
    <source>
        <dbReference type="PROSITE" id="PS50110"/>
    </source>
</evidence>
<accession>A0ABQ6NKJ0</accession>
<dbReference type="InterPro" id="IPR001789">
    <property type="entry name" value="Sig_transdc_resp-reg_receiver"/>
</dbReference>
<dbReference type="CDD" id="cd17536">
    <property type="entry name" value="REC_YesN-like"/>
    <property type="match status" value="1"/>
</dbReference>
<dbReference type="Pfam" id="PF00072">
    <property type="entry name" value="Response_reg"/>
    <property type="match status" value="1"/>
</dbReference>
<name>A0ABQ6NKJ0_9BACL</name>
<dbReference type="InterPro" id="IPR011006">
    <property type="entry name" value="CheY-like_superfamily"/>
</dbReference>
<feature type="domain" description="Response regulatory" evidence="10">
    <location>
        <begin position="3"/>
        <end position="122"/>
    </location>
</feature>
<dbReference type="Gene3D" id="1.10.10.60">
    <property type="entry name" value="Homeodomain-like"/>
    <property type="match status" value="2"/>
</dbReference>
<dbReference type="InterPro" id="IPR051552">
    <property type="entry name" value="HptR"/>
</dbReference>
<evidence type="ECO:0000256" key="8">
    <source>
        <dbReference type="PROSITE-ProRule" id="PRU00169"/>
    </source>
</evidence>
<dbReference type="SUPFAM" id="SSF52172">
    <property type="entry name" value="CheY-like"/>
    <property type="match status" value="1"/>
</dbReference>
<keyword evidence="7" id="KW-0804">Transcription</keyword>
<evidence type="ECO:0000313" key="11">
    <source>
        <dbReference type="EMBL" id="GMK45070.1"/>
    </source>
</evidence>